<sequence>MESEMPRKYYAPVHQSLIQPVMIAGVPRQFAFINWTTAMAISFGMHMPWIGLPLGLVLHIVVARITKNDVDWMTILMRYLRQPIRLET</sequence>
<keyword evidence="3 5" id="KW-1133">Transmembrane helix</keyword>
<evidence type="ECO:0000313" key="7">
    <source>
        <dbReference type="Proteomes" id="UP000317369"/>
    </source>
</evidence>
<accession>A0A517YSW9</accession>
<dbReference type="GO" id="GO:0016020">
    <property type="term" value="C:membrane"/>
    <property type="evidence" value="ECO:0007669"/>
    <property type="project" value="UniProtKB-SubCell"/>
</dbReference>
<evidence type="ECO:0000256" key="4">
    <source>
        <dbReference type="ARBA" id="ARBA00023136"/>
    </source>
</evidence>
<dbReference type="Pfam" id="PF05101">
    <property type="entry name" value="VirB3"/>
    <property type="match status" value="1"/>
</dbReference>
<keyword evidence="2 5" id="KW-0812">Transmembrane</keyword>
<comment type="subcellular location">
    <subcellularLocation>
        <location evidence="1">Membrane</location>
    </subcellularLocation>
</comment>
<reference evidence="6 7" key="1">
    <citation type="submission" date="2019-02" db="EMBL/GenBank/DDBJ databases">
        <title>Deep-cultivation of Planctomycetes and their phenomic and genomic characterization uncovers novel biology.</title>
        <authorList>
            <person name="Wiegand S."/>
            <person name="Jogler M."/>
            <person name="Boedeker C."/>
            <person name="Pinto D."/>
            <person name="Vollmers J."/>
            <person name="Rivas-Marin E."/>
            <person name="Kohn T."/>
            <person name="Peeters S.H."/>
            <person name="Heuer A."/>
            <person name="Rast P."/>
            <person name="Oberbeckmann S."/>
            <person name="Bunk B."/>
            <person name="Jeske O."/>
            <person name="Meyerdierks A."/>
            <person name="Storesund J.E."/>
            <person name="Kallscheuer N."/>
            <person name="Luecker S."/>
            <person name="Lage O.M."/>
            <person name="Pohl T."/>
            <person name="Merkel B.J."/>
            <person name="Hornburger P."/>
            <person name="Mueller R.-W."/>
            <person name="Bruemmer F."/>
            <person name="Labrenz M."/>
            <person name="Spormann A.M."/>
            <person name="Op den Camp H."/>
            <person name="Overmann J."/>
            <person name="Amann R."/>
            <person name="Jetten M.S.M."/>
            <person name="Mascher T."/>
            <person name="Medema M.H."/>
            <person name="Devos D.P."/>
            <person name="Kaster A.-K."/>
            <person name="Ovreas L."/>
            <person name="Rohde M."/>
            <person name="Galperin M.Y."/>
            <person name="Jogler C."/>
        </authorList>
    </citation>
    <scope>NUCLEOTIDE SEQUENCE [LARGE SCALE GENOMIC DNA]</scope>
    <source>
        <strain evidence="6 7">KS4</strain>
    </source>
</reference>
<keyword evidence="7" id="KW-1185">Reference proteome</keyword>
<organism evidence="6 7">
    <name type="scientific">Poriferisphaera corsica</name>
    <dbReference type="NCBI Taxonomy" id="2528020"/>
    <lineage>
        <taxon>Bacteria</taxon>
        <taxon>Pseudomonadati</taxon>
        <taxon>Planctomycetota</taxon>
        <taxon>Phycisphaerae</taxon>
        <taxon>Phycisphaerales</taxon>
        <taxon>Phycisphaeraceae</taxon>
        <taxon>Poriferisphaera</taxon>
    </lineage>
</organism>
<evidence type="ECO:0000256" key="5">
    <source>
        <dbReference type="SAM" id="Phobius"/>
    </source>
</evidence>
<evidence type="ECO:0000313" key="6">
    <source>
        <dbReference type="EMBL" id="QDU33252.1"/>
    </source>
</evidence>
<evidence type="ECO:0000256" key="1">
    <source>
        <dbReference type="ARBA" id="ARBA00004370"/>
    </source>
</evidence>
<evidence type="ECO:0000256" key="3">
    <source>
        <dbReference type="ARBA" id="ARBA00022989"/>
    </source>
</evidence>
<dbReference type="KEGG" id="pcor:KS4_12970"/>
<dbReference type="AlphaFoldDB" id="A0A517YSW9"/>
<dbReference type="RefSeq" id="WP_200761630.1">
    <property type="nucleotide sequence ID" value="NZ_CP036425.1"/>
</dbReference>
<keyword evidence="4 5" id="KW-0472">Membrane</keyword>
<dbReference type="EMBL" id="CP036425">
    <property type="protein sequence ID" value="QDU33252.1"/>
    <property type="molecule type" value="Genomic_DNA"/>
</dbReference>
<dbReference type="InterPro" id="IPR007792">
    <property type="entry name" value="T4SS_VirB3/TrbD/AvhB"/>
</dbReference>
<dbReference type="Proteomes" id="UP000317369">
    <property type="component" value="Chromosome"/>
</dbReference>
<proteinExistence type="predicted"/>
<name>A0A517YSW9_9BACT</name>
<evidence type="ECO:0000256" key="2">
    <source>
        <dbReference type="ARBA" id="ARBA00022692"/>
    </source>
</evidence>
<protein>
    <submittedName>
        <fullName evidence="6">Type IV secretory pathway, VirB3-like protein</fullName>
    </submittedName>
</protein>
<feature type="transmembrane region" description="Helical" evidence="5">
    <location>
        <begin position="49"/>
        <end position="66"/>
    </location>
</feature>
<gene>
    <name evidence="6" type="ORF">KS4_12970</name>
</gene>